<reference evidence="3" key="1">
    <citation type="submission" date="2016-10" db="EMBL/GenBank/DDBJ databases">
        <authorList>
            <person name="Varghese N."/>
            <person name="Submissions S."/>
        </authorList>
    </citation>
    <scope>NUCLEOTIDE SEQUENCE [LARGE SCALE GENOMIC DNA]</scope>
    <source>
        <strain evidence="3">DSM 45421</strain>
    </source>
</reference>
<sequence>MTFVEELLRQHRAALGLDERRVRGMRTSVLTPRFTTSRHVVGMVSGARGRPELVVKVPRRAGDDSGTRREAHVLGLLAGTGVGAPQLVGLVEHEDRAVLVETVVRGAELDPARVRQDPEAAVAAGVAFVSALPVTRPADANAGWYERAVQRPLRSLVELVGDDGGDLAGLVERTHAVLAPLRDVAVPAVLEHADLSHPNLFLAADGSLQVIDWERADEHGVPGHDLVFLLGHLGEARRGAWTRDGQREAFDATFTGPAAWARPLLADHLRARGIDPALLPQVVVLAWARSSATLAERLVPAGASSSEDAGRPTPEQARAAVAADRDVALWRHALDRVEQL</sequence>
<dbReference type="EMBL" id="FMZF01000002">
    <property type="protein sequence ID" value="SDC39498.1"/>
    <property type="molecule type" value="Genomic_DNA"/>
</dbReference>
<organism evidence="2 3">
    <name type="scientific">Geodermatophilus telluris</name>
    <dbReference type="NCBI Taxonomy" id="1190417"/>
    <lineage>
        <taxon>Bacteria</taxon>
        <taxon>Bacillati</taxon>
        <taxon>Actinomycetota</taxon>
        <taxon>Actinomycetes</taxon>
        <taxon>Geodermatophilales</taxon>
        <taxon>Geodermatophilaceae</taxon>
        <taxon>Geodermatophilus</taxon>
    </lineage>
</organism>
<dbReference type="Proteomes" id="UP000199416">
    <property type="component" value="Unassembled WGS sequence"/>
</dbReference>
<evidence type="ECO:0000259" key="1">
    <source>
        <dbReference type="Pfam" id="PF01636"/>
    </source>
</evidence>
<proteinExistence type="predicted"/>
<evidence type="ECO:0000313" key="2">
    <source>
        <dbReference type="EMBL" id="SDC39498.1"/>
    </source>
</evidence>
<gene>
    <name evidence="2" type="ORF">SAMN05660690_1253</name>
</gene>
<dbReference type="GO" id="GO:0016740">
    <property type="term" value="F:transferase activity"/>
    <property type="evidence" value="ECO:0007669"/>
    <property type="project" value="UniProtKB-KW"/>
</dbReference>
<dbReference type="AlphaFoldDB" id="A0A1G6L8L8"/>
<dbReference type="OrthoDB" id="4909686at2"/>
<dbReference type="Gene3D" id="1.10.510.10">
    <property type="entry name" value="Transferase(Phosphotransferase) domain 1"/>
    <property type="match status" value="1"/>
</dbReference>
<accession>A0A1G6L8L8</accession>
<feature type="domain" description="Aminoglycoside phosphotransferase" evidence="1">
    <location>
        <begin position="50"/>
        <end position="252"/>
    </location>
</feature>
<dbReference type="InterPro" id="IPR011009">
    <property type="entry name" value="Kinase-like_dom_sf"/>
</dbReference>
<dbReference type="InterPro" id="IPR002575">
    <property type="entry name" value="Aminoglycoside_PTrfase"/>
</dbReference>
<protein>
    <submittedName>
        <fullName evidence="2">Phosphotransferase enzyme family protein</fullName>
    </submittedName>
</protein>
<dbReference type="SUPFAM" id="SSF56112">
    <property type="entry name" value="Protein kinase-like (PK-like)"/>
    <property type="match status" value="1"/>
</dbReference>
<evidence type="ECO:0000313" key="3">
    <source>
        <dbReference type="Proteomes" id="UP000199416"/>
    </source>
</evidence>
<keyword evidence="2" id="KW-0808">Transferase</keyword>
<dbReference type="STRING" id="1190417.SAMN05660690_1253"/>
<dbReference type="RefSeq" id="WP_091364328.1">
    <property type="nucleotide sequence ID" value="NZ_FMZF01000002.1"/>
</dbReference>
<name>A0A1G6L8L8_9ACTN</name>
<dbReference type="Pfam" id="PF01636">
    <property type="entry name" value="APH"/>
    <property type="match status" value="1"/>
</dbReference>
<keyword evidence="3" id="KW-1185">Reference proteome</keyword>